<name>A0A6A6TPN4_9PLEO</name>
<dbReference type="Proteomes" id="UP000799324">
    <property type="component" value="Unassembled WGS sequence"/>
</dbReference>
<evidence type="ECO:0000256" key="1">
    <source>
        <dbReference type="SAM" id="MobiDB-lite"/>
    </source>
</evidence>
<keyword evidence="3" id="KW-1185">Reference proteome</keyword>
<evidence type="ECO:0000313" key="2">
    <source>
        <dbReference type="EMBL" id="KAF2661750.1"/>
    </source>
</evidence>
<organism evidence="2 3">
    <name type="scientific">Lophiostoma macrostomum CBS 122681</name>
    <dbReference type="NCBI Taxonomy" id="1314788"/>
    <lineage>
        <taxon>Eukaryota</taxon>
        <taxon>Fungi</taxon>
        <taxon>Dikarya</taxon>
        <taxon>Ascomycota</taxon>
        <taxon>Pezizomycotina</taxon>
        <taxon>Dothideomycetes</taxon>
        <taxon>Pleosporomycetidae</taxon>
        <taxon>Pleosporales</taxon>
        <taxon>Lophiostomataceae</taxon>
        <taxon>Lophiostoma</taxon>
    </lineage>
</organism>
<feature type="compositionally biased region" description="Basic and acidic residues" evidence="1">
    <location>
        <begin position="37"/>
        <end position="60"/>
    </location>
</feature>
<gene>
    <name evidence="2" type="ORF">K491DRAFT_673681</name>
</gene>
<feature type="region of interest" description="Disordered" evidence="1">
    <location>
        <begin position="1"/>
        <end position="64"/>
    </location>
</feature>
<protein>
    <submittedName>
        <fullName evidence="2">Uncharacterized protein</fullName>
    </submittedName>
</protein>
<reference evidence="2" key="1">
    <citation type="journal article" date="2020" name="Stud. Mycol.">
        <title>101 Dothideomycetes genomes: a test case for predicting lifestyles and emergence of pathogens.</title>
        <authorList>
            <person name="Haridas S."/>
            <person name="Albert R."/>
            <person name="Binder M."/>
            <person name="Bloem J."/>
            <person name="Labutti K."/>
            <person name="Salamov A."/>
            <person name="Andreopoulos B."/>
            <person name="Baker S."/>
            <person name="Barry K."/>
            <person name="Bills G."/>
            <person name="Bluhm B."/>
            <person name="Cannon C."/>
            <person name="Castanera R."/>
            <person name="Culley D."/>
            <person name="Daum C."/>
            <person name="Ezra D."/>
            <person name="Gonzalez J."/>
            <person name="Henrissat B."/>
            <person name="Kuo A."/>
            <person name="Liang C."/>
            <person name="Lipzen A."/>
            <person name="Lutzoni F."/>
            <person name="Magnuson J."/>
            <person name="Mondo S."/>
            <person name="Nolan M."/>
            <person name="Ohm R."/>
            <person name="Pangilinan J."/>
            <person name="Park H.-J."/>
            <person name="Ramirez L."/>
            <person name="Alfaro M."/>
            <person name="Sun H."/>
            <person name="Tritt A."/>
            <person name="Yoshinaga Y."/>
            <person name="Zwiers L.-H."/>
            <person name="Turgeon B."/>
            <person name="Goodwin S."/>
            <person name="Spatafora J."/>
            <person name="Crous P."/>
            <person name="Grigoriev I."/>
        </authorList>
    </citation>
    <scope>NUCLEOTIDE SEQUENCE</scope>
    <source>
        <strain evidence="2">CBS 122681</strain>
    </source>
</reference>
<dbReference type="AlphaFoldDB" id="A0A6A6TPN4"/>
<accession>A0A6A6TPN4</accession>
<evidence type="ECO:0000313" key="3">
    <source>
        <dbReference type="Proteomes" id="UP000799324"/>
    </source>
</evidence>
<proteinExistence type="predicted"/>
<sequence>MGEQRETGGRRSRARKCRRCRRAGGQGMAQRRSQRRNASERAMTAREDGARHSRGHDEQARPGFQPLHRLAARTLVRTTFLSHARCQSHASPPPLGLAAFARGHGHAKRLPHMLSAFAMHSLLVPPTSVHLGCSAAARRRENEQRAEQASRRASVCFASGLDTRHETLAFPFVAPQHQHHHCSFAPRLLHGEFTRAGAGLRVPQVPASLTLFLRLSRLHHDVVEPVSFNLRYYPVHFGSSMTDVDIPRLPGNGSLVFLCTSSHTNITSLRDLRPNAAA</sequence>
<dbReference type="EMBL" id="MU004292">
    <property type="protein sequence ID" value="KAF2661750.1"/>
    <property type="molecule type" value="Genomic_DNA"/>
</dbReference>
<feature type="compositionally biased region" description="Basic residues" evidence="1">
    <location>
        <begin position="10"/>
        <end position="22"/>
    </location>
</feature>